<keyword evidence="3" id="KW-1185">Reference proteome</keyword>
<sequence>MASSSRQIPSTSNDLTETDFRLIEYSTALDNFSQYVGLDSEESNIDDVRSQNFLALINAFHTGNNTGKPDYSGLSSFDEVGSQLREVYQLAKTTGDEDVANSVRLVYEWAGKLKTHDEAQTGKRSSGRKRTSRRNTSQAQTERVGAEGATEWTEVSSQIPTDDTVIQDEQSVRRKGKGKHVSWA</sequence>
<accession>A0A4Q1BV44</accession>
<comment type="caution">
    <text evidence="2">The sequence shown here is derived from an EMBL/GenBank/DDBJ whole genome shotgun (WGS) entry which is preliminary data.</text>
</comment>
<dbReference type="VEuPathDB" id="FungiDB:TREMEDRAFT_59943"/>
<dbReference type="InParanoid" id="A0A4Q1BV44"/>
<gene>
    <name evidence="2" type="ORF">M231_00891</name>
</gene>
<reference evidence="2 3" key="1">
    <citation type="submission" date="2016-06" db="EMBL/GenBank/DDBJ databases">
        <title>Evolution of pathogenesis and genome organization in the Tremellales.</title>
        <authorList>
            <person name="Cuomo C."/>
            <person name="Litvintseva A."/>
            <person name="Heitman J."/>
            <person name="Chen Y."/>
            <person name="Sun S."/>
            <person name="Springer D."/>
            <person name="Dromer F."/>
            <person name="Young S."/>
            <person name="Zeng Q."/>
            <person name="Chapman S."/>
            <person name="Gujja S."/>
            <person name="Saif S."/>
            <person name="Birren B."/>
        </authorList>
    </citation>
    <scope>NUCLEOTIDE SEQUENCE [LARGE SCALE GENOMIC DNA]</scope>
    <source>
        <strain evidence="2 3">ATCC 28783</strain>
    </source>
</reference>
<dbReference type="AlphaFoldDB" id="A0A4Q1BV44"/>
<dbReference type="Proteomes" id="UP000289152">
    <property type="component" value="Unassembled WGS sequence"/>
</dbReference>
<protein>
    <submittedName>
        <fullName evidence="2">Uncharacterized protein</fullName>
    </submittedName>
</protein>
<evidence type="ECO:0000313" key="3">
    <source>
        <dbReference type="Proteomes" id="UP000289152"/>
    </source>
</evidence>
<name>A0A4Q1BV44_TREME</name>
<dbReference type="EMBL" id="SDIL01000005">
    <property type="protein sequence ID" value="RXK41892.1"/>
    <property type="molecule type" value="Genomic_DNA"/>
</dbReference>
<proteinExistence type="predicted"/>
<organism evidence="2 3">
    <name type="scientific">Tremella mesenterica</name>
    <name type="common">Jelly fungus</name>
    <dbReference type="NCBI Taxonomy" id="5217"/>
    <lineage>
        <taxon>Eukaryota</taxon>
        <taxon>Fungi</taxon>
        <taxon>Dikarya</taxon>
        <taxon>Basidiomycota</taxon>
        <taxon>Agaricomycotina</taxon>
        <taxon>Tremellomycetes</taxon>
        <taxon>Tremellales</taxon>
        <taxon>Tremellaceae</taxon>
        <taxon>Tremella</taxon>
    </lineage>
</organism>
<evidence type="ECO:0000313" key="2">
    <source>
        <dbReference type="EMBL" id="RXK41892.1"/>
    </source>
</evidence>
<evidence type="ECO:0000256" key="1">
    <source>
        <dbReference type="SAM" id="MobiDB-lite"/>
    </source>
</evidence>
<feature type="region of interest" description="Disordered" evidence="1">
    <location>
        <begin position="117"/>
        <end position="184"/>
    </location>
</feature>
<feature type="compositionally biased region" description="Basic residues" evidence="1">
    <location>
        <begin position="173"/>
        <end position="184"/>
    </location>
</feature>